<feature type="compositionally biased region" description="Polar residues" evidence="1">
    <location>
        <begin position="1"/>
        <end position="10"/>
    </location>
</feature>
<sequence length="138" mass="15001">MPSTALSFASSVPPVGTELPWPEISPDGKARSSRGSSDDNEELRDTLVPTLLVVPKKESADEDWLSVSREIYQLLETNDLSQFNVEICDERVTTLSIIMPSNPAPPEPLPCVRCLGNLYAVTNPNCNPWLTGSMGSPT</sequence>
<dbReference type="Proteomes" id="UP000024533">
    <property type="component" value="Unassembled WGS sequence"/>
</dbReference>
<dbReference type="EMBL" id="AOKY01000027">
    <property type="protein sequence ID" value="KDB27915.1"/>
    <property type="molecule type" value="Genomic_DNA"/>
</dbReference>
<accession>A0A059JJ66</accession>
<reference evidence="2 3" key="1">
    <citation type="submission" date="2014-02" db="EMBL/GenBank/DDBJ databases">
        <title>The Genome Sequence of Trichophyton interdigitale MR816.</title>
        <authorList>
            <consortium name="The Broad Institute Genomics Platform"/>
            <person name="Cuomo C.A."/>
            <person name="White T.C."/>
            <person name="Graser Y."/>
            <person name="Martinez-Rossi N."/>
            <person name="Heitman J."/>
            <person name="Young S.K."/>
            <person name="Zeng Q."/>
            <person name="Gargeya S."/>
            <person name="Abouelleil A."/>
            <person name="Alvarado L."/>
            <person name="Chapman S.B."/>
            <person name="Gainer-Dewar J."/>
            <person name="Goldberg J."/>
            <person name="Griggs A."/>
            <person name="Gujja S."/>
            <person name="Hansen M."/>
            <person name="Howarth C."/>
            <person name="Imamovic A."/>
            <person name="Larimer J."/>
            <person name="Martinez D."/>
            <person name="Murphy C."/>
            <person name="Pearson M.D."/>
            <person name="Persinoti G."/>
            <person name="Poon T."/>
            <person name="Priest M."/>
            <person name="Roberts A.D."/>
            <person name="Saif S."/>
            <person name="Shea T.D."/>
            <person name="Sykes S.N."/>
            <person name="Wortman J."/>
            <person name="Nusbaum C."/>
            <person name="Birren B."/>
        </authorList>
    </citation>
    <scope>NUCLEOTIDE SEQUENCE [LARGE SCALE GENOMIC DNA]</scope>
    <source>
        <strain evidence="2 3">MR816</strain>
    </source>
</reference>
<dbReference type="HOGENOM" id="CLU_1856721_0_0_1"/>
<protein>
    <submittedName>
        <fullName evidence="2">Uncharacterized protein</fullName>
    </submittedName>
</protein>
<comment type="caution">
    <text evidence="2">The sequence shown here is derived from an EMBL/GenBank/DDBJ whole genome shotgun (WGS) entry which is preliminary data.</text>
</comment>
<feature type="region of interest" description="Disordered" evidence="1">
    <location>
        <begin position="1"/>
        <end position="46"/>
    </location>
</feature>
<keyword evidence="3" id="KW-1185">Reference proteome</keyword>
<gene>
    <name evidence="2" type="ORF">H109_00317</name>
</gene>
<organism evidence="2 3">
    <name type="scientific">Trichophyton interdigitale (strain MR816)</name>
    <dbReference type="NCBI Taxonomy" id="1215338"/>
    <lineage>
        <taxon>Eukaryota</taxon>
        <taxon>Fungi</taxon>
        <taxon>Dikarya</taxon>
        <taxon>Ascomycota</taxon>
        <taxon>Pezizomycotina</taxon>
        <taxon>Eurotiomycetes</taxon>
        <taxon>Eurotiomycetidae</taxon>
        <taxon>Onygenales</taxon>
        <taxon>Arthrodermataceae</taxon>
        <taxon>Trichophyton</taxon>
    </lineage>
</organism>
<evidence type="ECO:0000313" key="2">
    <source>
        <dbReference type="EMBL" id="KDB27915.1"/>
    </source>
</evidence>
<evidence type="ECO:0000313" key="3">
    <source>
        <dbReference type="Proteomes" id="UP000024533"/>
    </source>
</evidence>
<name>A0A059JJ66_TRIIM</name>
<evidence type="ECO:0000256" key="1">
    <source>
        <dbReference type="SAM" id="MobiDB-lite"/>
    </source>
</evidence>
<proteinExistence type="predicted"/>
<dbReference type="AlphaFoldDB" id="A0A059JJ66"/>